<evidence type="ECO:0000313" key="3">
    <source>
        <dbReference type="Proteomes" id="UP000243459"/>
    </source>
</evidence>
<organism evidence="2 3">
    <name type="scientific">Asparagus officinalis</name>
    <name type="common">Garden asparagus</name>
    <dbReference type="NCBI Taxonomy" id="4686"/>
    <lineage>
        <taxon>Eukaryota</taxon>
        <taxon>Viridiplantae</taxon>
        <taxon>Streptophyta</taxon>
        <taxon>Embryophyta</taxon>
        <taxon>Tracheophyta</taxon>
        <taxon>Spermatophyta</taxon>
        <taxon>Magnoliopsida</taxon>
        <taxon>Liliopsida</taxon>
        <taxon>Asparagales</taxon>
        <taxon>Asparagaceae</taxon>
        <taxon>Asparagoideae</taxon>
        <taxon>Asparagus</taxon>
    </lineage>
</organism>
<protein>
    <submittedName>
        <fullName evidence="2">Uncharacterized protein</fullName>
    </submittedName>
</protein>
<accession>A0A5P1EUZ1</accession>
<dbReference type="Proteomes" id="UP000243459">
    <property type="component" value="Chromosome 5"/>
</dbReference>
<keyword evidence="3" id="KW-1185">Reference proteome</keyword>
<feature type="region of interest" description="Disordered" evidence="1">
    <location>
        <begin position="85"/>
        <end position="110"/>
    </location>
</feature>
<evidence type="ECO:0000313" key="2">
    <source>
        <dbReference type="EMBL" id="ONK69878.1"/>
    </source>
</evidence>
<dbReference type="AlphaFoldDB" id="A0A5P1EUZ1"/>
<dbReference type="EMBL" id="CM007385">
    <property type="protein sequence ID" value="ONK69878.1"/>
    <property type="molecule type" value="Genomic_DNA"/>
</dbReference>
<reference evidence="3" key="1">
    <citation type="journal article" date="2017" name="Nat. Commun.">
        <title>The asparagus genome sheds light on the origin and evolution of a young Y chromosome.</title>
        <authorList>
            <person name="Harkess A."/>
            <person name="Zhou J."/>
            <person name="Xu C."/>
            <person name="Bowers J.E."/>
            <person name="Van der Hulst R."/>
            <person name="Ayyampalayam S."/>
            <person name="Mercati F."/>
            <person name="Riccardi P."/>
            <person name="McKain M.R."/>
            <person name="Kakrana A."/>
            <person name="Tang H."/>
            <person name="Ray J."/>
            <person name="Groenendijk J."/>
            <person name="Arikit S."/>
            <person name="Mathioni S.M."/>
            <person name="Nakano M."/>
            <person name="Shan H."/>
            <person name="Telgmann-Rauber A."/>
            <person name="Kanno A."/>
            <person name="Yue Z."/>
            <person name="Chen H."/>
            <person name="Li W."/>
            <person name="Chen Y."/>
            <person name="Xu X."/>
            <person name="Zhang Y."/>
            <person name="Luo S."/>
            <person name="Chen H."/>
            <person name="Gao J."/>
            <person name="Mao Z."/>
            <person name="Pires J.C."/>
            <person name="Luo M."/>
            <person name="Kudrna D."/>
            <person name="Wing R.A."/>
            <person name="Meyers B.C."/>
            <person name="Yi K."/>
            <person name="Kong H."/>
            <person name="Lavrijsen P."/>
            <person name="Sunseri F."/>
            <person name="Falavigna A."/>
            <person name="Ye Y."/>
            <person name="Leebens-Mack J.H."/>
            <person name="Chen G."/>
        </authorList>
    </citation>
    <scope>NUCLEOTIDE SEQUENCE [LARGE SCALE GENOMIC DNA]</scope>
    <source>
        <strain evidence="3">cv. DH0086</strain>
    </source>
</reference>
<dbReference type="Gramene" id="ONK69878">
    <property type="protein sequence ID" value="ONK69878"/>
    <property type="gene ID" value="A4U43_C05F27750"/>
</dbReference>
<gene>
    <name evidence="2" type="ORF">A4U43_C05F27750</name>
</gene>
<evidence type="ECO:0000256" key="1">
    <source>
        <dbReference type="SAM" id="MobiDB-lite"/>
    </source>
</evidence>
<name>A0A5P1EUZ1_ASPOF</name>
<proteinExistence type="predicted"/>
<sequence length="110" mass="11396">MRCGEGVLAAGCRRRKRLSCMEGASASGWLDVSMGQGREGRERDLLDGEGEGLPGGGLRGVREAGVSGCLSWGRAPEVVEIVGWLAKRRPRGGEKGRSGASKGRGGGGEQ</sequence>
<feature type="region of interest" description="Disordered" evidence="1">
    <location>
        <begin position="31"/>
        <end position="59"/>
    </location>
</feature>